<protein>
    <submittedName>
        <fullName evidence="2">Uncharacterized protein</fullName>
    </submittedName>
</protein>
<feature type="region of interest" description="Disordered" evidence="1">
    <location>
        <begin position="1"/>
        <end position="31"/>
    </location>
</feature>
<reference evidence="2" key="2">
    <citation type="journal article" date="2024" name="Plant">
        <title>Genomic evolution and insights into agronomic trait innovations of Sesamum species.</title>
        <authorList>
            <person name="Miao H."/>
            <person name="Wang L."/>
            <person name="Qu L."/>
            <person name="Liu H."/>
            <person name="Sun Y."/>
            <person name="Le M."/>
            <person name="Wang Q."/>
            <person name="Wei S."/>
            <person name="Zheng Y."/>
            <person name="Lin W."/>
            <person name="Duan Y."/>
            <person name="Cao H."/>
            <person name="Xiong S."/>
            <person name="Wang X."/>
            <person name="Wei L."/>
            <person name="Li C."/>
            <person name="Ma Q."/>
            <person name="Ju M."/>
            <person name="Zhao R."/>
            <person name="Li G."/>
            <person name="Mu C."/>
            <person name="Tian Q."/>
            <person name="Mei H."/>
            <person name="Zhang T."/>
            <person name="Gao T."/>
            <person name="Zhang H."/>
        </authorList>
    </citation>
    <scope>NUCLEOTIDE SEQUENCE</scope>
    <source>
        <strain evidence="2">3651</strain>
    </source>
</reference>
<keyword evidence="3" id="KW-1185">Reference proteome</keyword>
<dbReference type="AlphaFoldDB" id="A0AAE2CEQ2"/>
<evidence type="ECO:0000313" key="3">
    <source>
        <dbReference type="Proteomes" id="UP001293254"/>
    </source>
</evidence>
<dbReference type="EMBL" id="JACGWO010000009">
    <property type="protein sequence ID" value="KAK4419449.1"/>
    <property type="molecule type" value="Genomic_DNA"/>
</dbReference>
<feature type="compositionally biased region" description="Low complexity" evidence="1">
    <location>
        <begin position="61"/>
        <end position="70"/>
    </location>
</feature>
<accession>A0AAE2CEQ2</accession>
<name>A0AAE2CEQ2_9LAMI</name>
<dbReference type="Proteomes" id="UP001293254">
    <property type="component" value="Unassembled WGS sequence"/>
</dbReference>
<reference evidence="2" key="1">
    <citation type="submission" date="2020-06" db="EMBL/GenBank/DDBJ databases">
        <authorList>
            <person name="Li T."/>
            <person name="Hu X."/>
            <person name="Zhang T."/>
            <person name="Song X."/>
            <person name="Zhang H."/>
            <person name="Dai N."/>
            <person name="Sheng W."/>
            <person name="Hou X."/>
            <person name="Wei L."/>
        </authorList>
    </citation>
    <scope>NUCLEOTIDE SEQUENCE</scope>
    <source>
        <strain evidence="2">3651</strain>
        <tissue evidence="2">Leaf</tissue>
    </source>
</reference>
<feature type="region of interest" description="Disordered" evidence="1">
    <location>
        <begin position="46"/>
        <end position="70"/>
    </location>
</feature>
<feature type="compositionally biased region" description="Basic and acidic residues" evidence="1">
    <location>
        <begin position="1"/>
        <end position="10"/>
    </location>
</feature>
<organism evidence="2 3">
    <name type="scientific">Sesamum alatum</name>
    <dbReference type="NCBI Taxonomy" id="300844"/>
    <lineage>
        <taxon>Eukaryota</taxon>
        <taxon>Viridiplantae</taxon>
        <taxon>Streptophyta</taxon>
        <taxon>Embryophyta</taxon>
        <taxon>Tracheophyta</taxon>
        <taxon>Spermatophyta</taxon>
        <taxon>Magnoliopsida</taxon>
        <taxon>eudicotyledons</taxon>
        <taxon>Gunneridae</taxon>
        <taxon>Pentapetalae</taxon>
        <taxon>asterids</taxon>
        <taxon>lamiids</taxon>
        <taxon>Lamiales</taxon>
        <taxon>Pedaliaceae</taxon>
        <taxon>Sesamum</taxon>
    </lineage>
</organism>
<evidence type="ECO:0000313" key="2">
    <source>
        <dbReference type="EMBL" id="KAK4419449.1"/>
    </source>
</evidence>
<evidence type="ECO:0000256" key="1">
    <source>
        <dbReference type="SAM" id="MobiDB-lite"/>
    </source>
</evidence>
<gene>
    <name evidence="2" type="ORF">Salat_2357800</name>
</gene>
<proteinExistence type="predicted"/>
<sequence>MTEKALEKKQASTLPKIRESSLWGGGKEHPTQSGLSFPCFVVAHPSPPTSTPGSGGTRKGLSFSPLRRSLPPSLTNPRASFAPFLIEVAGLTPKAEFYGREHCNNNWAMRDFFKSCKRKGLLIELGGEAILVIRSEIGLAHKLSPLKTHYNIQICYAICRRLTTGNRGCRKGEHKEQAWLSV</sequence>
<comment type="caution">
    <text evidence="2">The sequence shown here is derived from an EMBL/GenBank/DDBJ whole genome shotgun (WGS) entry which is preliminary data.</text>
</comment>